<dbReference type="EMBL" id="MLJI01000003">
    <property type="protein sequence ID" value="ORM88098.1"/>
    <property type="molecule type" value="Genomic_DNA"/>
</dbReference>
<reference evidence="2 3" key="1">
    <citation type="journal article" date="2017" name="Antonie Van Leeuwenhoek">
        <title>Phylogenomic resolution of the bacterial genus Pantoea and its relationship with Erwinia and Tatumella.</title>
        <authorList>
            <person name="Palmer M."/>
            <person name="Steenkamp E.T."/>
            <person name="Coetzee M.P."/>
            <person name="Chan W.Y."/>
            <person name="van Zyl E."/>
            <person name="De Maayer P."/>
            <person name="Coutinho T.A."/>
            <person name="Blom J."/>
            <person name="Smits T.H."/>
            <person name="Duffy B."/>
            <person name="Venter S.N."/>
        </authorList>
    </citation>
    <scope>NUCLEOTIDE SEQUENCE [LARGE SCALE GENOMIC DNA]</scope>
    <source>
        <strain evidence="2 3">LMG 2657</strain>
    </source>
</reference>
<feature type="compositionally biased region" description="Polar residues" evidence="1">
    <location>
        <begin position="244"/>
        <end position="260"/>
    </location>
</feature>
<gene>
    <name evidence="2" type="ORF">HA50_29635</name>
</gene>
<evidence type="ECO:0000256" key="1">
    <source>
        <dbReference type="SAM" id="MobiDB-lite"/>
    </source>
</evidence>
<feature type="region of interest" description="Disordered" evidence="1">
    <location>
        <begin position="241"/>
        <end position="261"/>
    </location>
</feature>
<protein>
    <submittedName>
        <fullName evidence="2">Uncharacterized protein</fullName>
    </submittedName>
</protein>
<keyword evidence="3" id="KW-1185">Reference proteome</keyword>
<dbReference type="Proteomes" id="UP000193749">
    <property type="component" value="Unassembled WGS sequence"/>
</dbReference>
<organism evidence="2 3">
    <name type="scientific">Pantoea cypripedii</name>
    <name type="common">Pectobacterium cypripedii</name>
    <name type="synonym">Erwinia cypripedii</name>
    <dbReference type="NCBI Taxonomy" id="55209"/>
    <lineage>
        <taxon>Bacteria</taxon>
        <taxon>Pseudomonadati</taxon>
        <taxon>Pseudomonadota</taxon>
        <taxon>Gammaproteobacteria</taxon>
        <taxon>Enterobacterales</taxon>
        <taxon>Erwiniaceae</taxon>
        <taxon>Pantoea</taxon>
    </lineage>
</organism>
<accession>A0A1X1EGL5</accession>
<dbReference type="AlphaFoldDB" id="A0A1X1EGL5"/>
<name>A0A1X1EGL5_PANCY</name>
<evidence type="ECO:0000313" key="2">
    <source>
        <dbReference type="EMBL" id="ORM88098.1"/>
    </source>
</evidence>
<dbReference type="STRING" id="55209.HA50_29635"/>
<comment type="caution">
    <text evidence="2">The sequence shown here is derived from an EMBL/GenBank/DDBJ whole genome shotgun (WGS) entry which is preliminary data.</text>
</comment>
<evidence type="ECO:0000313" key="3">
    <source>
        <dbReference type="Proteomes" id="UP000193749"/>
    </source>
</evidence>
<dbReference type="RefSeq" id="WP_084881062.1">
    <property type="nucleotide sequence ID" value="NZ_MLJI01000003.1"/>
</dbReference>
<proteinExistence type="predicted"/>
<sequence>MQPEINISPGCNRGAVFTAMLAGYNRAIGTIRTITNTPTLPLSRLIYQCLPATEPLLEKTREDFENDSYPYKYYIDLFIAIKIMKSDKMKPLLVRLYRPDKNKTSTNKQAVKDFIELTGISQGIPEINYRIFKKLVQILEDGGALRKPPENIVPPAISRDTVLLNFFSSFIAPQFITLPVINEGIKALVVSGISLFSPGLAGAIKYVDTFNPIKFFFPDVNPHEYSQRLRREAIMAYHRRQQGRQHNNNYSASHQHSPASAVTPDAPLLGASAAAVLAARGSGSAAAITAAAAALVTGSYLAYRIIPYLIADNKIFSEEDPPAENEIIEVQHDVFHGSQPQSLSLTNTTTPEMITCLNTISIVRELLNSAQTGLRLVDEFSQYIFDEHCDLNIRHAEHLLKKMGVTQFTPHDRDEINAILIDIFSVLLTPVGRNNILNLNALVFSVGKMVIKIWRDNASGNQDNTITYALDKLRLHISRILVNTLGLIDETKTRRFANYIITLSAPDFIQFENNGLGGEKIISKKLNNYWVCMGEEYPNNKALRFGDFYRALHKGERLVHFLIRGRFYKDIFSQDPDGARFENYTRTVNKATMEYHELDVTLERQLFLTLNDIIIYRFNHLGVDVTRPMDFDRATFKIHRHPARHLEYPYLQNCKSLLCAIRSFPDGIKVVYESMPNSIPGPLRNHKYDSSTVFTLKPYPKRLELQREYHDISSEIEKEHIQLYQQVATRAFSLITEDDRNFINSPHVKLSIIDLDNHRLQRIRFMLTHKAFRLLPEIAQRMSYNVRPYCQTGVLFFARNYQTQETRIFQLNIEASRIQLQLPVTRLAVNSMQDITDLGDKFLNQHYVFTDGLLFWDPCDDIIEPTTSWLDPPEKMWDFISQHYQYYRAKWCAYSRPDHYIVAFFHGERYWKG</sequence>